<dbReference type="PANTHER" id="PTHR13906">
    <property type="entry name" value="PORCUPINE"/>
    <property type="match status" value="1"/>
</dbReference>
<keyword evidence="6" id="KW-0012">Acyltransferase</keyword>
<dbReference type="GO" id="GO:0003841">
    <property type="term" value="F:1-acylglycerol-3-phosphate O-acyltransferase activity"/>
    <property type="evidence" value="ECO:0007669"/>
    <property type="project" value="TreeGrafter"/>
</dbReference>
<keyword evidence="2" id="KW-0808">Transferase</keyword>
<dbReference type="GO" id="GO:0005783">
    <property type="term" value="C:endoplasmic reticulum"/>
    <property type="evidence" value="ECO:0007669"/>
    <property type="project" value="TreeGrafter"/>
</dbReference>
<evidence type="ECO:0000256" key="8">
    <source>
        <dbReference type="SAM" id="Phobius"/>
    </source>
</evidence>
<dbReference type="InterPro" id="IPR049941">
    <property type="entry name" value="LPLAT_7/PORCN-like"/>
</dbReference>
<feature type="transmembrane region" description="Helical" evidence="8">
    <location>
        <begin position="453"/>
        <end position="472"/>
    </location>
</feature>
<feature type="transmembrane region" description="Helical" evidence="8">
    <location>
        <begin position="92"/>
        <end position="113"/>
    </location>
</feature>
<dbReference type="GO" id="GO:0016020">
    <property type="term" value="C:membrane"/>
    <property type="evidence" value="ECO:0007669"/>
    <property type="project" value="UniProtKB-SubCell"/>
</dbReference>
<evidence type="ECO:0000256" key="4">
    <source>
        <dbReference type="ARBA" id="ARBA00022989"/>
    </source>
</evidence>
<proteinExistence type="predicted"/>
<dbReference type="Proteomes" id="UP000038830">
    <property type="component" value="Unassembled WGS sequence"/>
</dbReference>
<evidence type="ECO:0000256" key="7">
    <source>
        <dbReference type="SAM" id="Coils"/>
    </source>
</evidence>
<keyword evidence="5 8" id="KW-0472">Membrane</keyword>
<keyword evidence="3 8" id="KW-0812">Transmembrane</keyword>
<sequence>MVQFVANKIAEWSLSTGVDEATLKLAICLFASFPLNAILKRFPDRDVTLKNCYVVTVSMIYLFVICDLYSGFRTLFISSCFTFFITRYLNSNLMPLINFTFVMGHLALNHLSLQFFQEYDSTKIDITGAQMVLVMKLSAFGWNVHDGRQPESELTPAQKYRAVKEHPSFLSFMSFAFFYPSLLTGPSFEFVDYQQWLNSEMFSDLPESKKPGKKRKRAIPKSGKVAFYRVCQAIGWLLIWQKSNGYVQMSYLFEKDFLSQNFVSKVWYLYVLGFSYRLKYYAAWTISEASCIVCGLGYNGYDHETKTILWNRVQNIDIWGVESAQNIHVVLSAWNQNTNKWLKNYVYLRTVKKGKKPGFRSTLATFLTSAFWHGTRPGYYLAFATGAIVQTCNRMYRRNLRPMFLEADGITPKENKFWYDVASYIATQAALSYMVQPFMILDFKKSLYVWGTVYYYVHIIMALTIFAFAGPFKNQIKAYLQKHVPVQKESVTQIIKEKAENESQDDVHLGIPEANFDDPDFVNKLAKELEDIKQDMKDWQDRNGPELEEENLRRAFAKLSADLEDFKKEAKADIERRRAAREENKGKKTK</sequence>
<comment type="subcellular location">
    <subcellularLocation>
        <location evidence="1">Membrane</location>
        <topology evidence="1">Multi-pass membrane protein</topology>
    </subcellularLocation>
</comment>
<feature type="coiled-coil region" evidence="7">
    <location>
        <begin position="522"/>
        <end position="583"/>
    </location>
</feature>
<dbReference type="GO" id="GO:0030258">
    <property type="term" value="P:lipid modification"/>
    <property type="evidence" value="ECO:0007669"/>
    <property type="project" value="TreeGrafter"/>
</dbReference>
<gene>
    <name evidence="9" type="ORF">BN1211_3056</name>
</gene>
<dbReference type="GO" id="GO:0047184">
    <property type="term" value="F:1-acylglycerophosphocholine O-acyltransferase activity"/>
    <property type="evidence" value="ECO:0007669"/>
    <property type="project" value="TreeGrafter"/>
</dbReference>
<dbReference type="InterPro" id="IPR004299">
    <property type="entry name" value="MBOAT_fam"/>
</dbReference>
<accession>A0A0H5CDH5</accession>
<dbReference type="PANTHER" id="PTHR13906:SF4">
    <property type="entry name" value="LYSOPHOSPHOLIPID ACYLTRANSFERASE 6"/>
    <property type="match status" value="1"/>
</dbReference>
<protein>
    <recommendedName>
        <fullName evidence="11">MBOAT-domain-containing protein</fullName>
    </recommendedName>
</protein>
<dbReference type="Pfam" id="PF03062">
    <property type="entry name" value="MBOAT"/>
    <property type="match status" value="1"/>
</dbReference>
<evidence type="ECO:0008006" key="11">
    <source>
        <dbReference type="Google" id="ProtNLM"/>
    </source>
</evidence>
<evidence type="ECO:0000313" key="10">
    <source>
        <dbReference type="Proteomes" id="UP000038830"/>
    </source>
</evidence>
<dbReference type="AlphaFoldDB" id="A0A0H5CDH5"/>
<reference evidence="10" key="1">
    <citation type="journal article" date="2015" name="J. Biotechnol.">
        <title>The structure of the Cyberlindnera jadinii genome and its relation to Candida utilis analyzed by the occurrence of single nucleotide polymorphisms.</title>
        <authorList>
            <person name="Rupp O."/>
            <person name="Brinkrolf K."/>
            <person name="Buerth C."/>
            <person name="Kunigo M."/>
            <person name="Schneider J."/>
            <person name="Jaenicke S."/>
            <person name="Goesmann A."/>
            <person name="Puehler A."/>
            <person name="Jaeger K.-E."/>
            <person name="Ernst J.F."/>
        </authorList>
    </citation>
    <scope>NUCLEOTIDE SEQUENCE [LARGE SCALE GENOMIC DNA]</scope>
    <source>
        <strain evidence="10">ATCC 18201 / CBS 1600 / BCRC 20928 / JCM 3617 / NBRC 0987 / NRRL Y-1542</strain>
    </source>
</reference>
<evidence type="ECO:0000256" key="3">
    <source>
        <dbReference type="ARBA" id="ARBA00022692"/>
    </source>
</evidence>
<name>A0A0H5CDH5_CYBJN</name>
<feature type="transmembrane region" description="Helical" evidence="8">
    <location>
        <begin position="51"/>
        <end position="72"/>
    </location>
</feature>
<keyword evidence="4 8" id="KW-1133">Transmembrane helix</keyword>
<dbReference type="GO" id="GO:0046474">
    <property type="term" value="P:glycerophospholipid biosynthetic process"/>
    <property type="evidence" value="ECO:0007669"/>
    <property type="project" value="TreeGrafter"/>
</dbReference>
<evidence type="ECO:0000256" key="6">
    <source>
        <dbReference type="ARBA" id="ARBA00023315"/>
    </source>
</evidence>
<evidence type="ECO:0000256" key="5">
    <source>
        <dbReference type="ARBA" id="ARBA00023136"/>
    </source>
</evidence>
<feature type="transmembrane region" description="Helical" evidence="8">
    <location>
        <begin position="21"/>
        <end position="39"/>
    </location>
</feature>
<evidence type="ECO:0000256" key="2">
    <source>
        <dbReference type="ARBA" id="ARBA00022679"/>
    </source>
</evidence>
<keyword evidence="7" id="KW-0175">Coiled coil</keyword>
<organism evidence="9 10">
    <name type="scientific">Cyberlindnera jadinii (strain ATCC 18201 / CBS 1600 / BCRC 20928 / JCM 3617 / NBRC 0987 / NRRL Y-1542)</name>
    <name type="common">Torula yeast</name>
    <name type="synonym">Candida utilis</name>
    <dbReference type="NCBI Taxonomy" id="983966"/>
    <lineage>
        <taxon>Eukaryota</taxon>
        <taxon>Fungi</taxon>
        <taxon>Dikarya</taxon>
        <taxon>Ascomycota</taxon>
        <taxon>Saccharomycotina</taxon>
        <taxon>Saccharomycetes</taxon>
        <taxon>Phaffomycetales</taxon>
        <taxon>Phaffomycetaceae</taxon>
        <taxon>Cyberlindnera</taxon>
    </lineage>
</organism>
<dbReference type="EMBL" id="CDQK01000003">
    <property type="protein sequence ID" value="CEP22654.1"/>
    <property type="molecule type" value="Genomic_DNA"/>
</dbReference>
<evidence type="ECO:0000256" key="1">
    <source>
        <dbReference type="ARBA" id="ARBA00004141"/>
    </source>
</evidence>
<evidence type="ECO:0000313" key="9">
    <source>
        <dbReference type="EMBL" id="CEP22654.1"/>
    </source>
</evidence>